<dbReference type="EMBL" id="QOKZ01000003">
    <property type="protein sequence ID" value="RMC35346.1"/>
    <property type="molecule type" value="Genomic_DNA"/>
</dbReference>
<evidence type="ECO:0000313" key="2">
    <source>
        <dbReference type="Proteomes" id="UP000273516"/>
    </source>
</evidence>
<gene>
    <name evidence="1" type="ORF">C9E81_08880</name>
</gene>
<keyword evidence="2" id="KW-1185">Reference proteome</keyword>
<evidence type="ECO:0008006" key="3">
    <source>
        <dbReference type="Google" id="ProtNLM"/>
    </source>
</evidence>
<dbReference type="RefSeq" id="WP_122111972.1">
    <property type="nucleotide sequence ID" value="NZ_QOKZ01000003.1"/>
</dbReference>
<name>A0A3M0MC47_9RHOB</name>
<sequence>MVSLTPISVGEVKAAKLLDLKPAVFRAAVDAGRLPDGIELIPGEKRWSVEMLRRIANGDAAKPVDEFEL</sequence>
<comment type="caution">
    <text evidence="1">The sequence shown here is derived from an EMBL/GenBank/DDBJ whole genome shotgun (WGS) entry which is preliminary data.</text>
</comment>
<dbReference type="Proteomes" id="UP000273516">
    <property type="component" value="Unassembled WGS sequence"/>
</dbReference>
<dbReference type="OrthoDB" id="7874220at2"/>
<dbReference type="AlphaFoldDB" id="A0A3M0MC47"/>
<evidence type="ECO:0000313" key="1">
    <source>
        <dbReference type="EMBL" id="RMC35346.1"/>
    </source>
</evidence>
<accession>A0A3M0MC47</accession>
<reference evidence="1 2" key="1">
    <citation type="submission" date="2018-07" db="EMBL/GenBank/DDBJ databases">
        <authorList>
            <person name="Zhang Y."/>
            <person name="Wang L."/>
            <person name="Ma S."/>
        </authorList>
    </citation>
    <scope>NUCLEOTIDE SEQUENCE [LARGE SCALE GENOMIC DNA]</scope>
    <source>
        <strain evidence="1 2">4-2</strain>
    </source>
</reference>
<protein>
    <recommendedName>
        <fullName evidence="3">DNA-binding protein</fullName>
    </recommendedName>
</protein>
<proteinExistence type="predicted"/>
<organism evidence="1 2">
    <name type="scientific">Paracoccus alkanivorans</name>
    <dbReference type="NCBI Taxonomy" id="2116655"/>
    <lineage>
        <taxon>Bacteria</taxon>
        <taxon>Pseudomonadati</taxon>
        <taxon>Pseudomonadota</taxon>
        <taxon>Alphaproteobacteria</taxon>
        <taxon>Rhodobacterales</taxon>
        <taxon>Paracoccaceae</taxon>
        <taxon>Paracoccus</taxon>
    </lineage>
</organism>